<feature type="non-terminal residue" evidence="1">
    <location>
        <position position="1"/>
    </location>
</feature>
<sequence length="59" mass="6366">TPEELEALGLNSLVITEALVYKCVKSGVLLYSSKSTDGQQYGGCMFIPKVCIKTIESLP</sequence>
<dbReference type="AlphaFoldDB" id="A0A0F9ULC8"/>
<name>A0A0F9ULC8_9ZZZZ</name>
<organism evidence="1">
    <name type="scientific">marine sediment metagenome</name>
    <dbReference type="NCBI Taxonomy" id="412755"/>
    <lineage>
        <taxon>unclassified sequences</taxon>
        <taxon>metagenomes</taxon>
        <taxon>ecological metagenomes</taxon>
    </lineage>
</organism>
<evidence type="ECO:0000313" key="1">
    <source>
        <dbReference type="EMBL" id="KKN54373.1"/>
    </source>
</evidence>
<protein>
    <submittedName>
        <fullName evidence="1">Uncharacterized protein</fullName>
    </submittedName>
</protein>
<comment type="caution">
    <text evidence="1">The sequence shown here is derived from an EMBL/GenBank/DDBJ whole genome shotgun (WGS) entry which is preliminary data.</text>
</comment>
<dbReference type="EMBL" id="LAZR01000931">
    <property type="protein sequence ID" value="KKN54373.1"/>
    <property type="molecule type" value="Genomic_DNA"/>
</dbReference>
<reference evidence="1" key="1">
    <citation type="journal article" date="2015" name="Nature">
        <title>Complex archaea that bridge the gap between prokaryotes and eukaryotes.</title>
        <authorList>
            <person name="Spang A."/>
            <person name="Saw J.H."/>
            <person name="Jorgensen S.L."/>
            <person name="Zaremba-Niedzwiedzka K."/>
            <person name="Martijn J."/>
            <person name="Lind A.E."/>
            <person name="van Eijk R."/>
            <person name="Schleper C."/>
            <person name="Guy L."/>
            <person name="Ettema T.J."/>
        </authorList>
    </citation>
    <scope>NUCLEOTIDE SEQUENCE</scope>
</reference>
<proteinExistence type="predicted"/>
<gene>
    <name evidence="1" type="ORF">LCGC14_0592710</name>
</gene>
<accession>A0A0F9ULC8</accession>